<dbReference type="EMBL" id="AP031322">
    <property type="protein sequence ID" value="BFH72889.1"/>
    <property type="molecule type" value="Genomic_DNA"/>
</dbReference>
<feature type="transmembrane region" description="Helical" evidence="1">
    <location>
        <begin position="31"/>
        <end position="49"/>
    </location>
</feature>
<keyword evidence="1" id="KW-0472">Membrane</keyword>
<feature type="transmembrane region" description="Helical" evidence="1">
    <location>
        <begin position="227"/>
        <end position="253"/>
    </location>
</feature>
<accession>A0AAT9GPY7</accession>
<feature type="transmembrane region" description="Helical" evidence="1">
    <location>
        <begin position="202"/>
        <end position="220"/>
    </location>
</feature>
<keyword evidence="1" id="KW-0812">Transmembrane</keyword>
<proteinExistence type="predicted"/>
<feature type="transmembrane region" description="Helical" evidence="1">
    <location>
        <begin position="144"/>
        <end position="163"/>
    </location>
</feature>
<evidence type="ECO:0000256" key="1">
    <source>
        <dbReference type="SAM" id="Phobius"/>
    </source>
</evidence>
<feature type="transmembrane region" description="Helical" evidence="1">
    <location>
        <begin position="113"/>
        <end position="132"/>
    </location>
</feature>
<evidence type="ECO:0000313" key="2">
    <source>
        <dbReference type="EMBL" id="BFH72889.1"/>
    </source>
</evidence>
<dbReference type="AlphaFoldDB" id="A0AAT9GPY7"/>
<name>A0AAT9GPY7_9CREN</name>
<evidence type="ECO:0008006" key="3">
    <source>
        <dbReference type="Google" id="ProtNLM"/>
    </source>
</evidence>
<dbReference type="KEGG" id="sjv:SJAV_08330"/>
<feature type="transmembrane region" description="Helical" evidence="1">
    <location>
        <begin position="56"/>
        <end position="76"/>
    </location>
</feature>
<organism evidence="2">
    <name type="scientific">Sulfurisphaera javensis</name>
    <dbReference type="NCBI Taxonomy" id="2049879"/>
    <lineage>
        <taxon>Archaea</taxon>
        <taxon>Thermoproteota</taxon>
        <taxon>Thermoprotei</taxon>
        <taxon>Sulfolobales</taxon>
        <taxon>Sulfolobaceae</taxon>
        <taxon>Sulfurisphaera</taxon>
    </lineage>
</organism>
<gene>
    <name evidence="2" type="ORF">SJAV_08330</name>
</gene>
<feature type="transmembrane region" description="Helical" evidence="1">
    <location>
        <begin position="175"/>
        <end position="196"/>
    </location>
</feature>
<protein>
    <recommendedName>
        <fullName evidence="3">ABC transporter permease</fullName>
    </recommendedName>
</protein>
<reference evidence="2" key="1">
    <citation type="submission" date="2024-03" db="EMBL/GenBank/DDBJ databases">
        <title>Complete genome sequence of Sulfurisphaera javensis strain KD-1.</title>
        <authorList>
            <person name="Sakai H."/>
            <person name="Nur N."/>
            <person name="Suwanto A."/>
            <person name="Kurosawa N."/>
        </authorList>
    </citation>
    <scope>NUCLEOTIDE SEQUENCE</scope>
    <source>
        <strain evidence="2">KD-1</strain>
    </source>
</reference>
<keyword evidence="1" id="KW-1133">Transmembrane helix</keyword>
<sequence length="257" mass="28822">MYLENLAVKTMSSTISVFKILFKERYKDPTLQLMLPTILIGNIFIPAFLEKGGFQTYALVVAFIPIISLSETVAFALALRNIIFVLGDHLTSGSIVSFLMMPIKRRTFFLMSYFLDVILPYLMWLIINVFYLMDIGYWNFMTQILTASFTAGYFFSTNVILFLTLTIRSNGATTLASMFILGSIFIVGGFGNYSLLSTNPSVLSITSFLNPYPLLLAYAISSNATYLGYAMSGVLIDFILAVILLIISFLIMLRMEV</sequence>